<dbReference type="Pfam" id="PF01471">
    <property type="entry name" value="PG_binding_1"/>
    <property type="match status" value="1"/>
</dbReference>
<keyword evidence="2" id="KW-0812">Transmembrane</keyword>
<proteinExistence type="predicted"/>
<keyword evidence="2" id="KW-1133">Transmembrane helix</keyword>
<feature type="region of interest" description="Disordered" evidence="1">
    <location>
        <begin position="280"/>
        <end position="313"/>
    </location>
</feature>
<organism evidence="4 5">
    <name type="scientific">Methylobacterium aquaticum</name>
    <dbReference type="NCBI Taxonomy" id="270351"/>
    <lineage>
        <taxon>Bacteria</taxon>
        <taxon>Pseudomonadati</taxon>
        <taxon>Pseudomonadota</taxon>
        <taxon>Alphaproteobacteria</taxon>
        <taxon>Hyphomicrobiales</taxon>
        <taxon>Methylobacteriaceae</taxon>
        <taxon>Methylobacterium</taxon>
    </lineage>
</organism>
<feature type="domain" description="Peptidoglycan binding-like" evidence="3">
    <location>
        <begin position="241"/>
        <end position="274"/>
    </location>
</feature>
<feature type="compositionally biased region" description="Gly residues" evidence="1">
    <location>
        <begin position="292"/>
        <end position="302"/>
    </location>
</feature>
<protein>
    <recommendedName>
        <fullName evidence="3">Peptidoglycan binding-like domain-containing protein</fullName>
    </recommendedName>
</protein>
<evidence type="ECO:0000313" key="4">
    <source>
        <dbReference type="EMBL" id="BAQ47356.1"/>
    </source>
</evidence>
<dbReference type="InterPro" id="IPR011990">
    <property type="entry name" value="TPR-like_helical_dom_sf"/>
</dbReference>
<feature type="transmembrane region" description="Helical" evidence="2">
    <location>
        <begin position="32"/>
        <end position="53"/>
    </location>
</feature>
<reference evidence="5" key="2">
    <citation type="submission" date="2015-01" db="EMBL/GenBank/DDBJ databases">
        <title>Complete genome sequence of Methylobacterium aquaticum strain 22A.</title>
        <authorList>
            <person name="Tani A."/>
            <person name="Ogura Y."/>
            <person name="Hayashi T."/>
        </authorList>
    </citation>
    <scope>NUCLEOTIDE SEQUENCE [LARGE SCALE GENOMIC DNA]</scope>
    <source>
        <strain evidence="5">MA-22A</strain>
    </source>
</reference>
<dbReference type="SUPFAM" id="SSF81901">
    <property type="entry name" value="HCP-like"/>
    <property type="match status" value="1"/>
</dbReference>
<dbReference type="RefSeq" id="WP_060848323.1">
    <property type="nucleotide sequence ID" value="NZ_AP014704.1"/>
</dbReference>
<dbReference type="Gene3D" id="1.10.101.10">
    <property type="entry name" value="PGBD-like superfamily/PGBD"/>
    <property type="match status" value="1"/>
</dbReference>
<feature type="compositionally biased region" description="Low complexity" evidence="1">
    <location>
        <begin position="280"/>
        <end position="291"/>
    </location>
</feature>
<dbReference type="Gene3D" id="1.25.40.10">
    <property type="entry name" value="Tetratricopeptide repeat domain"/>
    <property type="match status" value="1"/>
</dbReference>
<dbReference type="OrthoDB" id="9816507at2"/>
<evidence type="ECO:0000259" key="3">
    <source>
        <dbReference type="Pfam" id="PF01471"/>
    </source>
</evidence>
<gene>
    <name evidence="4" type="ORF">Maq22A_c21720</name>
</gene>
<reference evidence="4 5" key="1">
    <citation type="journal article" date="2015" name="Genome Announc.">
        <title>Complete Genome Sequence of Methylobacterium aquaticum Strain 22A, Isolated from Racomitrium japonicum Moss.</title>
        <authorList>
            <person name="Tani A."/>
            <person name="Ogura Y."/>
            <person name="Hayashi T."/>
            <person name="Kimbara K."/>
        </authorList>
    </citation>
    <scope>NUCLEOTIDE SEQUENCE [LARGE SCALE GENOMIC DNA]</scope>
    <source>
        <strain evidence="4 5">MA-22A</strain>
    </source>
</reference>
<sequence length="475" mass="49649">MTQASARAVAVSGVDRLGAHAALWYGQARYRLAWLVLPQAAVALAAGLALALVGTGAEWGKPADSKESEKLYADLLEKAGKDGDKAAFDKLKTAAEAGEISARSFMGVLHDPDMASVYPKSPVKPDVDKALGYYQRTADLGYPGAQRGMTELLLNPAHGHYDAKRGCRYGLALHANPAVARAGYAGFWPALYWLAGCYVTPESGVPRDPQKAADTYMETVAAGVRAAATDLTDGLGRRPPDLVSAIQRNLTRRGFYSGPIDGTASPQTIAAVRALSGKAAPTGGSAPAGGAAPPGGAAGGEGKNPAPPASEPVPSVDALTALYKSAPTNAADAAKLRDFAEKGFAVAQFLYASLVSPTNKNAGQVAPDGRLASRYLERLAQEKEFGPAAVSAAFLYDIGGADLPRDPAKAADMTVRALELKAKDILPNLENDKWGAGYWAALQQRLAARKLYRGRIVDQRNDRTLQAAGDLLGNP</sequence>
<dbReference type="AlphaFoldDB" id="A0A0C6F3Z0"/>
<evidence type="ECO:0000313" key="5">
    <source>
        <dbReference type="Proteomes" id="UP000061432"/>
    </source>
</evidence>
<accession>A0A0C6F3Z0</accession>
<dbReference type="InterPro" id="IPR036366">
    <property type="entry name" value="PGBDSf"/>
</dbReference>
<dbReference type="InterPro" id="IPR002477">
    <property type="entry name" value="Peptidoglycan-bd-like"/>
</dbReference>
<dbReference type="STRING" id="270351.Maq22A_c21720"/>
<keyword evidence="2" id="KW-0472">Membrane</keyword>
<name>A0A0C6F3Z0_9HYPH</name>
<dbReference type="PATRIC" id="fig|270351.10.peg.4198"/>
<dbReference type="InterPro" id="IPR036365">
    <property type="entry name" value="PGBD-like_sf"/>
</dbReference>
<dbReference type="EMBL" id="AP014704">
    <property type="protein sequence ID" value="BAQ47356.1"/>
    <property type="molecule type" value="Genomic_DNA"/>
</dbReference>
<dbReference type="SUPFAM" id="SSF47090">
    <property type="entry name" value="PGBD-like"/>
    <property type="match status" value="1"/>
</dbReference>
<dbReference type="Proteomes" id="UP000061432">
    <property type="component" value="Chromosome"/>
</dbReference>
<dbReference type="KEGG" id="maqu:Maq22A_c21720"/>
<evidence type="ECO:0000256" key="1">
    <source>
        <dbReference type="SAM" id="MobiDB-lite"/>
    </source>
</evidence>
<evidence type="ECO:0000256" key="2">
    <source>
        <dbReference type="SAM" id="Phobius"/>
    </source>
</evidence>